<reference evidence="4" key="1">
    <citation type="submission" date="2016-11" db="EMBL/GenBank/DDBJ databases">
        <authorList>
            <person name="Guldener U."/>
        </authorList>
    </citation>
    <scope>NUCLEOTIDE SEQUENCE [LARGE SCALE GENOMIC DNA]</scope>
</reference>
<name>A0A1L0AZA2_9ASCO</name>
<feature type="compositionally biased region" description="Basic and acidic residues" evidence="2">
    <location>
        <begin position="151"/>
        <end position="165"/>
    </location>
</feature>
<feature type="compositionally biased region" description="Basic and acidic residues" evidence="2">
    <location>
        <begin position="82"/>
        <end position="115"/>
    </location>
</feature>
<feature type="region of interest" description="Disordered" evidence="2">
    <location>
        <begin position="41"/>
        <end position="243"/>
    </location>
</feature>
<proteinExistence type="predicted"/>
<dbReference type="VEuPathDB" id="FungiDB:HGUI_01640"/>
<sequence>MPSANQEENIATESENYISNLSRRSLQLDDVIDDLNKYMSTENEESDCDNKEDSLIPLSDKEDSMITSTNDINEEIPITKLCSEKEPFNKSTDEISSREEADLSTDKLTENKESLLKNTIDEEDYSQTENLERDTFSAESEDNNVESMNEDDGKSHSYENKEEHVPFNIQLDENANQNESNKKEAKNVEDTSLSDVVSTPKETENVEDIKNENNQLSESPLNLDDVGNDQKDLEESKSTEEKNVICLKENQSLPNYTDEDNIKVEDIAPEINMKNTKENQGFEKDVEGEDDAELIVGGSDVDEEDNKTDKDLDVEIKDGDFNNSSISEEEAFDDKQDVNSEKSSDITLESPLKETSIETEERNSDHKKDEDTFNISDEEKALNISGENVEEVNKIPDSSEENLENNQNDTNSLQDEKILKEIITKESVLGAGTFLDSVNCCEASGEHTCKSQVDNTVQSDDLDDDIEALLANLDGLEIDNDELANDLLNEIEPKTKDASEIKKYKFKICTSLASMDRHMVSRTNKIIAILLAQEEITEEHLELCDIGTDESYKKLWYRKAIDAVNRNPLALPGLFRENGAGNDDIFIGNFEMIFEYNEQFTIEEHLWPETKNQSNEEEESNNILMRLLGKKM</sequence>
<feature type="compositionally biased region" description="Basic and acidic residues" evidence="2">
    <location>
        <begin position="48"/>
        <end position="64"/>
    </location>
</feature>
<feature type="compositionally biased region" description="Basic and acidic residues" evidence="2">
    <location>
        <begin position="180"/>
        <end position="189"/>
    </location>
</feature>
<organism evidence="3 4">
    <name type="scientific">Hanseniaspora guilliermondii</name>
    <dbReference type="NCBI Taxonomy" id="56406"/>
    <lineage>
        <taxon>Eukaryota</taxon>
        <taxon>Fungi</taxon>
        <taxon>Dikarya</taxon>
        <taxon>Ascomycota</taxon>
        <taxon>Saccharomycotina</taxon>
        <taxon>Saccharomycetes</taxon>
        <taxon>Saccharomycodales</taxon>
        <taxon>Saccharomycodaceae</taxon>
        <taxon>Hanseniaspora</taxon>
    </lineage>
</organism>
<protein>
    <submittedName>
        <fullName evidence="3">Uncharacterized protein</fullName>
    </submittedName>
</protein>
<feature type="compositionally biased region" description="Basic and acidic residues" evidence="2">
    <location>
        <begin position="333"/>
        <end position="344"/>
    </location>
</feature>
<feature type="compositionally biased region" description="Basic and acidic residues" evidence="2">
    <location>
        <begin position="351"/>
        <end position="381"/>
    </location>
</feature>
<dbReference type="AlphaFoldDB" id="A0A1L0AZA2"/>
<feature type="coiled-coil region" evidence="1">
    <location>
        <begin position="459"/>
        <end position="486"/>
    </location>
</feature>
<evidence type="ECO:0000313" key="3">
    <source>
        <dbReference type="EMBL" id="SGZ39440.1"/>
    </source>
</evidence>
<feature type="compositionally biased region" description="Acidic residues" evidence="2">
    <location>
        <begin position="139"/>
        <end position="150"/>
    </location>
</feature>
<keyword evidence="4" id="KW-1185">Reference proteome</keyword>
<dbReference type="Proteomes" id="UP000183365">
    <property type="component" value="Unassembled WGS sequence"/>
</dbReference>
<dbReference type="EMBL" id="FQNF01000023">
    <property type="protein sequence ID" value="SGZ39440.1"/>
    <property type="molecule type" value="Genomic_DNA"/>
</dbReference>
<dbReference type="Gene3D" id="3.40.30.10">
    <property type="entry name" value="Glutaredoxin"/>
    <property type="match status" value="1"/>
</dbReference>
<keyword evidence="1" id="KW-0175">Coiled coil</keyword>
<feature type="compositionally biased region" description="Basic and acidic residues" evidence="2">
    <location>
        <begin position="307"/>
        <end position="320"/>
    </location>
</feature>
<feature type="region of interest" description="Disordered" evidence="2">
    <location>
        <begin position="273"/>
        <end position="409"/>
    </location>
</feature>
<evidence type="ECO:0000256" key="1">
    <source>
        <dbReference type="SAM" id="Coils"/>
    </source>
</evidence>
<dbReference type="OrthoDB" id="9932926at2759"/>
<feature type="compositionally biased region" description="Basic and acidic residues" evidence="2">
    <location>
        <begin position="201"/>
        <end position="211"/>
    </location>
</feature>
<evidence type="ECO:0000256" key="2">
    <source>
        <dbReference type="SAM" id="MobiDB-lite"/>
    </source>
</evidence>
<feature type="compositionally biased region" description="Basic and acidic residues" evidence="2">
    <location>
        <begin position="275"/>
        <end position="285"/>
    </location>
</feature>
<accession>A0A1L0AZA2</accession>
<gene>
    <name evidence="3" type="ORF">HGUI_01640</name>
</gene>
<evidence type="ECO:0000313" key="4">
    <source>
        <dbReference type="Proteomes" id="UP000183365"/>
    </source>
</evidence>
<feature type="compositionally biased region" description="Basic and acidic residues" evidence="2">
    <location>
        <begin position="228"/>
        <end position="243"/>
    </location>
</feature>